<dbReference type="GO" id="GO:0016887">
    <property type="term" value="F:ATP hydrolysis activity"/>
    <property type="evidence" value="ECO:0007669"/>
    <property type="project" value="InterPro"/>
</dbReference>
<comment type="caution">
    <text evidence="12">The sequence shown here is derived from an EMBL/GenBank/DDBJ whole genome shotgun (WGS) entry which is preliminary data.</text>
</comment>
<dbReference type="PANTHER" id="PTHR43553:SF26">
    <property type="entry name" value="ABC TRANSPORTER ATP-BINDING PROTEIN BC_2655-RELATED"/>
    <property type="match status" value="1"/>
</dbReference>
<name>A0A401IRP2_9LACO</name>
<dbReference type="InterPro" id="IPR050095">
    <property type="entry name" value="ECF_ABC_transporter_ATP-bd"/>
</dbReference>
<keyword evidence="6" id="KW-0547">Nucleotide-binding</keyword>
<evidence type="ECO:0000256" key="6">
    <source>
        <dbReference type="ARBA" id="ARBA00022741"/>
    </source>
</evidence>
<dbReference type="SUPFAM" id="SSF52540">
    <property type="entry name" value="P-loop containing nucleoside triphosphate hydrolases"/>
    <property type="match status" value="2"/>
</dbReference>
<dbReference type="InterPro" id="IPR017871">
    <property type="entry name" value="ABC_transporter-like_CS"/>
</dbReference>
<comment type="subcellular location">
    <subcellularLocation>
        <location evidence="1">Cell membrane</location>
        <topology evidence="1">Peripheral membrane protein</topology>
    </subcellularLocation>
</comment>
<dbReference type="GO" id="GO:0005524">
    <property type="term" value="F:ATP binding"/>
    <property type="evidence" value="ECO:0007669"/>
    <property type="project" value="UniProtKB-KW"/>
</dbReference>
<dbReference type="PANTHER" id="PTHR43553">
    <property type="entry name" value="HEAVY METAL TRANSPORTER"/>
    <property type="match status" value="1"/>
</dbReference>
<feature type="domain" description="ABC transporter" evidence="11">
    <location>
        <begin position="7"/>
        <end position="248"/>
    </location>
</feature>
<gene>
    <name evidence="12" type="primary">ecfA1</name>
    <name evidence="12" type="ORF">LFYK43_06570</name>
</gene>
<evidence type="ECO:0000313" key="12">
    <source>
        <dbReference type="EMBL" id="GBG94198.1"/>
    </source>
</evidence>
<dbReference type="PROSITE" id="PS00211">
    <property type="entry name" value="ABC_TRANSPORTER_1"/>
    <property type="match status" value="2"/>
</dbReference>
<evidence type="ECO:0000256" key="3">
    <source>
        <dbReference type="ARBA" id="ARBA00022448"/>
    </source>
</evidence>
<dbReference type="FunFam" id="3.40.50.300:FF:000224">
    <property type="entry name" value="Energy-coupling factor transporter ATP-binding protein EcfA"/>
    <property type="match status" value="1"/>
</dbReference>
<dbReference type="Gene3D" id="3.40.50.300">
    <property type="entry name" value="P-loop containing nucleotide triphosphate hydrolases"/>
    <property type="match status" value="2"/>
</dbReference>
<evidence type="ECO:0000259" key="11">
    <source>
        <dbReference type="PROSITE" id="PS50893"/>
    </source>
</evidence>
<evidence type="ECO:0000256" key="1">
    <source>
        <dbReference type="ARBA" id="ARBA00004202"/>
    </source>
</evidence>
<dbReference type="GO" id="GO:0042626">
    <property type="term" value="F:ATPase-coupled transmembrane transporter activity"/>
    <property type="evidence" value="ECO:0007669"/>
    <property type="project" value="TreeGrafter"/>
</dbReference>
<evidence type="ECO:0000256" key="7">
    <source>
        <dbReference type="ARBA" id="ARBA00022840"/>
    </source>
</evidence>
<dbReference type="InterPro" id="IPR027417">
    <property type="entry name" value="P-loop_NTPase"/>
</dbReference>
<evidence type="ECO:0000256" key="9">
    <source>
        <dbReference type="ARBA" id="ARBA00023136"/>
    </source>
</evidence>
<dbReference type="PROSITE" id="PS50893">
    <property type="entry name" value="ABC_TRANSPORTER_2"/>
    <property type="match status" value="2"/>
</dbReference>
<dbReference type="SMART" id="SM00382">
    <property type="entry name" value="AAA"/>
    <property type="match status" value="2"/>
</dbReference>
<reference evidence="12 13" key="1">
    <citation type="journal article" date="2019" name="Int. J. Syst. Evol. Microbiol.">
        <title>Lactobacillus salitolerans sp. nov., a novel lactic acid bacterium isolated from spent mushroom substrates.</title>
        <authorList>
            <person name="Tohno M."/>
            <person name="Tanizawa Y."/>
            <person name="Kojima Y."/>
            <person name="Sakamoto M."/>
            <person name="Nakamura Y."/>
            <person name="Ohkuma M."/>
            <person name="Kobayashi H."/>
        </authorList>
    </citation>
    <scope>NUCLEOTIDE SEQUENCE [LARGE SCALE GENOMIC DNA]</scope>
    <source>
        <strain evidence="12 13">YK43</strain>
    </source>
</reference>
<keyword evidence="8" id="KW-1278">Translocase</keyword>
<comment type="function">
    <text evidence="10">Probably part of an ABC transporter complex. Responsible for energy coupling to the transport system.</text>
</comment>
<evidence type="ECO:0000256" key="8">
    <source>
        <dbReference type="ARBA" id="ARBA00022967"/>
    </source>
</evidence>
<dbReference type="NCBIfam" id="NF010167">
    <property type="entry name" value="PRK13648.1"/>
    <property type="match status" value="2"/>
</dbReference>
<feature type="domain" description="ABC transporter" evidence="11">
    <location>
        <begin position="304"/>
        <end position="538"/>
    </location>
</feature>
<dbReference type="InterPro" id="IPR003593">
    <property type="entry name" value="AAA+_ATPase"/>
</dbReference>
<keyword evidence="9" id="KW-0472">Membrane</keyword>
<evidence type="ECO:0000313" key="13">
    <source>
        <dbReference type="Proteomes" id="UP000286848"/>
    </source>
</evidence>
<dbReference type="InterPro" id="IPR003439">
    <property type="entry name" value="ABC_transporter-like_ATP-bd"/>
</dbReference>
<dbReference type="InterPro" id="IPR015856">
    <property type="entry name" value="ABC_transpr_CbiO/EcfA_su"/>
</dbReference>
<dbReference type="CDD" id="cd03225">
    <property type="entry name" value="ABC_cobalt_CbiO_domain1"/>
    <property type="match status" value="2"/>
</dbReference>
<evidence type="ECO:0000256" key="2">
    <source>
        <dbReference type="ARBA" id="ARBA00005417"/>
    </source>
</evidence>
<protein>
    <submittedName>
        <fullName evidence="12">Energy-coupling factor transporter ATP-binding protein</fullName>
    </submittedName>
</protein>
<dbReference type="GO" id="GO:0043190">
    <property type="term" value="C:ATP-binding cassette (ABC) transporter complex"/>
    <property type="evidence" value="ECO:0007669"/>
    <property type="project" value="TreeGrafter"/>
</dbReference>
<accession>A0A401IRP2</accession>
<keyword evidence="7 12" id="KW-0067">ATP-binding</keyword>
<keyword evidence="13" id="KW-1185">Reference proteome</keyword>
<dbReference type="Proteomes" id="UP000286848">
    <property type="component" value="Unassembled WGS sequence"/>
</dbReference>
<dbReference type="RefSeq" id="WP_124975382.1">
    <property type="nucleotide sequence ID" value="NZ_BFFP01000007.1"/>
</dbReference>
<dbReference type="Pfam" id="PF12558">
    <property type="entry name" value="DUF3744"/>
    <property type="match status" value="1"/>
</dbReference>
<proteinExistence type="inferred from homology"/>
<keyword evidence="5" id="KW-0677">Repeat</keyword>
<dbReference type="Pfam" id="PF00005">
    <property type="entry name" value="ABC_tran"/>
    <property type="match status" value="2"/>
</dbReference>
<evidence type="ECO:0000256" key="4">
    <source>
        <dbReference type="ARBA" id="ARBA00022475"/>
    </source>
</evidence>
<evidence type="ECO:0000256" key="10">
    <source>
        <dbReference type="ARBA" id="ARBA00025157"/>
    </source>
</evidence>
<dbReference type="OrthoDB" id="501320at2"/>
<comment type="similarity">
    <text evidence="2">Belongs to the ABC transporter superfamily.</text>
</comment>
<dbReference type="AlphaFoldDB" id="A0A401IRP2"/>
<dbReference type="InterPro" id="IPR022216">
    <property type="entry name" value="ABC_Co_transporter"/>
</dbReference>
<sequence length="574" mass="62612">MKQETMISLQDVSFQYRNQTEPTLKHIDLEVCRGHKVLLTGPSGSGKSTLGNLLNGVIPEEFPGELTGQITINGHAVSELDLTSLSFEVGTVLQDPDAQFVALTVAEDMAFALENDAQPVSKLHARVKEWAEILKMPQLLDQKPQELSGGQKQRVALAGVLIDNEPILLLDEPLANLDPAAGRASLELLDTLAKERNLTVLVIDHRIEEALQIHFDKLVVLAEGEIVANDSPDEVLRSDVLLRNGLREPLYVTALKDAAVDLAALSDLDDLLGLQLETKAQKKLHSWQAQLPAPSAKEKGAPLLSGRGLTFGYPGKPAIFQDFDFEIQTGEMAALVGQNGTGKTTLINLITGFLKPQAGSLTLAGRPLLDLSVKERAEKIGYVLQDPNQMISKTNVSDEIALGLVLRGVPAAEQTARLEKILRVTGLYPYRHWPISALSFGQKKRVTIASVLVLEPQVLILDEPTAGQDLAHYAKMMDFLRLMNEQLGVTVLMVTHDMNLMLSYADRALVLDQGQLLAQAAPAQVLTDAQLIKRAHLSQLSLQVLANKSGITDAIGFAEKFTIHERSKDNARRA</sequence>
<keyword evidence="4" id="KW-1003">Cell membrane</keyword>
<dbReference type="EMBL" id="BFFP01000007">
    <property type="protein sequence ID" value="GBG94198.1"/>
    <property type="molecule type" value="Genomic_DNA"/>
</dbReference>
<evidence type="ECO:0000256" key="5">
    <source>
        <dbReference type="ARBA" id="ARBA00022737"/>
    </source>
</evidence>
<keyword evidence="3" id="KW-0813">Transport</keyword>
<organism evidence="12 13">
    <name type="scientific">Ligilactobacillus salitolerans</name>
    <dbReference type="NCBI Taxonomy" id="1808352"/>
    <lineage>
        <taxon>Bacteria</taxon>
        <taxon>Bacillati</taxon>
        <taxon>Bacillota</taxon>
        <taxon>Bacilli</taxon>
        <taxon>Lactobacillales</taxon>
        <taxon>Lactobacillaceae</taxon>
        <taxon>Ligilactobacillus</taxon>
    </lineage>
</organism>